<dbReference type="PROSITE" id="PS51257">
    <property type="entry name" value="PROKAR_LIPOPROTEIN"/>
    <property type="match status" value="1"/>
</dbReference>
<dbReference type="Gene3D" id="2.60.120.260">
    <property type="entry name" value="Galactose-binding domain-like"/>
    <property type="match status" value="1"/>
</dbReference>
<dbReference type="KEGG" id="nay:HYG81_17275"/>
<name>A0A7D6GVI8_9EURY</name>
<evidence type="ECO:0000256" key="3">
    <source>
        <dbReference type="SAM" id="MobiDB-lite"/>
    </source>
</evidence>
<dbReference type="EMBL" id="CP059154">
    <property type="protein sequence ID" value="QLK25806.1"/>
    <property type="molecule type" value="Genomic_DNA"/>
</dbReference>
<evidence type="ECO:0000259" key="4">
    <source>
        <dbReference type="Pfam" id="PF01522"/>
    </source>
</evidence>
<keyword evidence="6" id="KW-1185">Reference proteome</keyword>
<dbReference type="InterPro" id="IPR006311">
    <property type="entry name" value="TAT_signal"/>
</dbReference>
<dbReference type="GO" id="GO:0005975">
    <property type="term" value="P:carbohydrate metabolic process"/>
    <property type="evidence" value="ECO:0007669"/>
    <property type="project" value="InterPro"/>
</dbReference>
<proteinExistence type="predicted"/>
<organism evidence="5 6">
    <name type="scientific">Natrinema zhouii</name>
    <dbReference type="NCBI Taxonomy" id="1710539"/>
    <lineage>
        <taxon>Archaea</taxon>
        <taxon>Methanobacteriati</taxon>
        <taxon>Methanobacteriota</taxon>
        <taxon>Stenosarchaea group</taxon>
        <taxon>Halobacteria</taxon>
        <taxon>Halobacteriales</taxon>
        <taxon>Natrialbaceae</taxon>
        <taxon>Natrinema</taxon>
    </lineage>
</organism>
<dbReference type="PANTHER" id="PTHR34216:SF3">
    <property type="entry name" value="POLY-BETA-1,6-N-ACETYL-D-GLUCOSAMINE N-DEACETYLASE"/>
    <property type="match status" value="1"/>
</dbReference>
<comment type="subcellular location">
    <subcellularLocation>
        <location evidence="1">Secreted</location>
    </subcellularLocation>
</comment>
<keyword evidence="2" id="KW-0732">Signal</keyword>
<dbReference type="AlphaFoldDB" id="A0A7D6GVI8"/>
<evidence type="ECO:0000256" key="1">
    <source>
        <dbReference type="ARBA" id="ARBA00004613"/>
    </source>
</evidence>
<dbReference type="Pfam" id="PF01522">
    <property type="entry name" value="Polysacc_deac_1"/>
    <property type="match status" value="1"/>
</dbReference>
<dbReference type="GO" id="GO:0016810">
    <property type="term" value="F:hydrolase activity, acting on carbon-nitrogen (but not peptide) bonds"/>
    <property type="evidence" value="ECO:0007669"/>
    <property type="project" value="InterPro"/>
</dbReference>
<feature type="domain" description="NodB homology" evidence="4">
    <location>
        <begin position="224"/>
        <end position="348"/>
    </location>
</feature>
<accession>A0A7D6GVI8</accession>
<feature type="compositionally biased region" description="Polar residues" evidence="3">
    <location>
        <begin position="31"/>
        <end position="49"/>
    </location>
</feature>
<dbReference type="Gene3D" id="3.20.20.370">
    <property type="entry name" value="Glycoside hydrolase/deacetylase"/>
    <property type="match status" value="1"/>
</dbReference>
<dbReference type="GO" id="GO:0005576">
    <property type="term" value="C:extracellular region"/>
    <property type="evidence" value="ECO:0007669"/>
    <property type="project" value="UniProtKB-SubCell"/>
</dbReference>
<dbReference type="Proteomes" id="UP000510869">
    <property type="component" value="Chromosome"/>
</dbReference>
<dbReference type="PROSITE" id="PS51318">
    <property type="entry name" value="TAT"/>
    <property type="match status" value="1"/>
</dbReference>
<dbReference type="CDD" id="cd10970">
    <property type="entry name" value="CE4_DAC_u1_6s"/>
    <property type="match status" value="1"/>
</dbReference>
<feature type="region of interest" description="Disordered" evidence="3">
    <location>
        <begin position="31"/>
        <end position="92"/>
    </location>
</feature>
<reference evidence="5 6" key="1">
    <citation type="submission" date="2020-07" db="EMBL/GenBank/DDBJ databases">
        <title>Natrinema (YPL30) sp. nov. and Haloterrigena xxxxxx (YPL8) sp. nov., isolated from a salt mine.</title>
        <authorList>
            <person name="Cui H."/>
        </authorList>
    </citation>
    <scope>NUCLEOTIDE SEQUENCE [LARGE SCALE GENOMIC DNA]</scope>
    <source>
        <strain evidence="5 6">YPL13</strain>
    </source>
</reference>
<dbReference type="InterPro" id="IPR051398">
    <property type="entry name" value="Polysacch_Deacetylase"/>
</dbReference>
<dbReference type="PANTHER" id="PTHR34216">
    <property type="match status" value="1"/>
</dbReference>
<dbReference type="RefSeq" id="WP_180840989.1">
    <property type="nucleotide sequence ID" value="NZ_CP059154.1"/>
</dbReference>
<evidence type="ECO:0000313" key="6">
    <source>
        <dbReference type="Proteomes" id="UP000510869"/>
    </source>
</evidence>
<dbReference type="InterPro" id="IPR002509">
    <property type="entry name" value="NODB_dom"/>
</dbReference>
<protein>
    <submittedName>
        <fullName evidence="5">Polysaccharide deacetylase family protein</fullName>
    </submittedName>
</protein>
<sequence length="442" mass="49244">MSRKRATRRRFLALSGAAGLTGMAGCAEQIKSATGQGNGDSSNETTDGSDGSVPGLADGVPSLETEFNSREQFRQPGDSFDDFNDLEPWTVEQGSGEADTDVVFDGEQSLKLQSNNGENIFAQRSLSGEDMTDTDLSFAIRTTTPQSITINLRIVDRFGSSKTYSLREITYRSPDIGWFRSSPGVYQQSGQEPTLDHLDRLEIQVLHSMSEAEVWIDDLRTHETPDQGYVMLSWDDGMLDYYEKAAPLHDEYGFQSVQAPIPRWVEQGGEGTMSRSELTERQEAGDQIVVHGTHEGIAPLEDESEIEARIKGDKQWYINNGFEGANYIVYPHNSYDKTSLEQTAKYHYCGGFNQAGDVNTTNVYGFDPLALPRTIGNDLEISKRCVDLAAQHNQCTILNFHAFDANNTMPEGDYETLLEHIDSSDVEVITFDDLWKMRASNE</sequence>
<evidence type="ECO:0000256" key="2">
    <source>
        <dbReference type="ARBA" id="ARBA00022729"/>
    </source>
</evidence>
<dbReference type="GeneID" id="56144994"/>
<dbReference type="OrthoDB" id="248140at2157"/>
<dbReference type="InterPro" id="IPR011330">
    <property type="entry name" value="Glyco_hydro/deAcase_b/a-brl"/>
</dbReference>
<evidence type="ECO:0000313" key="5">
    <source>
        <dbReference type="EMBL" id="QLK25806.1"/>
    </source>
</evidence>
<gene>
    <name evidence="5" type="ORF">HYG81_17275</name>
</gene>
<dbReference type="SUPFAM" id="SSF88713">
    <property type="entry name" value="Glycoside hydrolase/deacetylase"/>
    <property type="match status" value="1"/>
</dbReference>